<gene>
    <name evidence="2" type="ORF">GQ43DRAFT_443002</name>
</gene>
<proteinExistence type="predicted"/>
<dbReference type="EMBL" id="ML994113">
    <property type="protein sequence ID" value="KAF2198851.1"/>
    <property type="molecule type" value="Genomic_DNA"/>
</dbReference>
<dbReference type="Pfam" id="PF09495">
    <property type="entry name" value="DUF2462"/>
    <property type="match status" value="1"/>
</dbReference>
<dbReference type="InterPro" id="IPR019034">
    <property type="entry name" value="UPF0390"/>
</dbReference>
<evidence type="ECO:0000256" key="1">
    <source>
        <dbReference type="SAM" id="MobiDB-lite"/>
    </source>
</evidence>
<keyword evidence="3" id="KW-1185">Reference proteome</keyword>
<reference evidence="2" key="1">
    <citation type="journal article" date="2020" name="Stud. Mycol.">
        <title>101 Dothideomycetes genomes: a test case for predicting lifestyles and emergence of pathogens.</title>
        <authorList>
            <person name="Haridas S."/>
            <person name="Albert R."/>
            <person name="Binder M."/>
            <person name="Bloem J."/>
            <person name="Labutti K."/>
            <person name="Salamov A."/>
            <person name="Andreopoulos B."/>
            <person name="Baker S."/>
            <person name="Barry K."/>
            <person name="Bills G."/>
            <person name="Bluhm B."/>
            <person name="Cannon C."/>
            <person name="Castanera R."/>
            <person name="Culley D."/>
            <person name="Daum C."/>
            <person name="Ezra D."/>
            <person name="Gonzalez J."/>
            <person name="Henrissat B."/>
            <person name="Kuo A."/>
            <person name="Liang C."/>
            <person name="Lipzen A."/>
            <person name="Lutzoni F."/>
            <person name="Magnuson J."/>
            <person name="Mondo S."/>
            <person name="Nolan M."/>
            <person name="Ohm R."/>
            <person name="Pangilinan J."/>
            <person name="Park H.-J."/>
            <person name="Ramirez L."/>
            <person name="Alfaro M."/>
            <person name="Sun H."/>
            <person name="Tritt A."/>
            <person name="Yoshinaga Y."/>
            <person name="Zwiers L.-H."/>
            <person name="Turgeon B."/>
            <person name="Goodwin S."/>
            <person name="Spatafora J."/>
            <person name="Crous P."/>
            <person name="Grigoriev I."/>
        </authorList>
    </citation>
    <scope>NUCLEOTIDE SEQUENCE</scope>
    <source>
        <strain evidence="2">ATCC 74209</strain>
    </source>
</reference>
<comment type="caution">
    <text evidence="2">The sequence shown here is derived from an EMBL/GenBank/DDBJ whole genome shotgun (WGS) entry which is preliminary data.</text>
</comment>
<feature type="region of interest" description="Disordered" evidence="1">
    <location>
        <begin position="1"/>
        <end position="42"/>
    </location>
</feature>
<organism evidence="2 3">
    <name type="scientific">Delitschia confertaspora ATCC 74209</name>
    <dbReference type="NCBI Taxonomy" id="1513339"/>
    <lineage>
        <taxon>Eukaryota</taxon>
        <taxon>Fungi</taxon>
        <taxon>Dikarya</taxon>
        <taxon>Ascomycota</taxon>
        <taxon>Pezizomycotina</taxon>
        <taxon>Dothideomycetes</taxon>
        <taxon>Pleosporomycetidae</taxon>
        <taxon>Pleosporales</taxon>
        <taxon>Delitschiaceae</taxon>
        <taxon>Delitschia</taxon>
    </lineage>
</organism>
<protein>
    <submittedName>
        <fullName evidence="2">Uncharacterized protein</fullName>
    </submittedName>
</protein>
<dbReference type="Proteomes" id="UP000799536">
    <property type="component" value="Unassembled WGS sequence"/>
</dbReference>
<name>A0A9P4JIS4_9PLEO</name>
<feature type="compositionally biased region" description="Low complexity" evidence="1">
    <location>
        <begin position="80"/>
        <end position="94"/>
    </location>
</feature>
<dbReference type="AlphaFoldDB" id="A0A9P4JIS4"/>
<evidence type="ECO:0000313" key="3">
    <source>
        <dbReference type="Proteomes" id="UP000799536"/>
    </source>
</evidence>
<dbReference type="OrthoDB" id="5239630at2759"/>
<evidence type="ECO:0000313" key="2">
    <source>
        <dbReference type="EMBL" id="KAF2198851.1"/>
    </source>
</evidence>
<feature type="region of interest" description="Disordered" evidence="1">
    <location>
        <begin position="61"/>
        <end position="94"/>
    </location>
</feature>
<feature type="compositionally biased region" description="Basic and acidic residues" evidence="1">
    <location>
        <begin position="61"/>
        <end position="79"/>
    </location>
</feature>
<sequence length="94" mass="9920">MAQGLIKKANKAPAKKNSSKTAPRGSRVIKPKKPALISQQKIVKKRSAGLAAMTEKSLGEKAGHLEMLRGGKKDKKEASAKANAAHAKANGYSK</sequence>
<accession>A0A9P4JIS4</accession>
<feature type="compositionally biased region" description="Basic residues" evidence="1">
    <location>
        <begin position="8"/>
        <end position="18"/>
    </location>
</feature>